<evidence type="ECO:0000313" key="3">
    <source>
        <dbReference type="EMBL" id="TCT09255.1"/>
    </source>
</evidence>
<dbReference type="GO" id="GO:0050080">
    <property type="term" value="F:malonyl-CoA decarboxylase activity"/>
    <property type="evidence" value="ECO:0007669"/>
    <property type="project" value="InterPro"/>
</dbReference>
<dbReference type="InterPro" id="IPR007956">
    <property type="entry name" value="Malonyl_CoA_deC_C"/>
</dbReference>
<dbReference type="InterPro" id="IPR038917">
    <property type="entry name" value="Malonyl_CoA_deC"/>
</dbReference>
<dbReference type="PANTHER" id="PTHR28641">
    <property type="match status" value="1"/>
</dbReference>
<comment type="caution">
    <text evidence="3">The sequence shown here is derived from an EMBL/GenBank/DDBJ whole genome shotgun (WGS) entry which is preliminary data.</text>
</comment>
<evidence type="ECO:0000313" key="4">
    <source>
        <dbReference type="Proteomes" id="UP000295678"/>
    </source>
</evidence>
<accession>A0A4R3MCP8</accession>
<sequence length="467" mass="51537">MLQRTGRTRVESEAQMDTSFFNDLLSVIVDRGRALIDRRERRPSGRSLGSLAAELLSGRGEATGVALARELLDSYDMLDSAGKTAFFRVLAEEFGADPATLAAAARAYLDDPSDHNAIRLHEASEPRRQELIRRLNRAPGGTAALVAMRADLLERLRDHPSFRAVDADFAHLLASWFNRGFLVLKRIDWSTPAAILERIIRYEAVHAINGWEDLRRRIDPRDRRLYAFFHPALVDEPVIFVEVALTPSIPEAIGPILAEGRKPIDPQQATTAVFYSISNCQAGLKGISFGNFLIKQVVEELARTLPGLKTFVTLSPVPGFRAWVEAQRADAGGIPGIDPKVLDILDSEGWWADERAERVRPELMALAARYFLLAKTSRGTPPDPVARFHLGNGARLERLDFLGDPSPKGIAESYGLMVNYLYDPRQIERNHEAYANKGEVVASPAVKRLVRSMAAATSVLVAVTAGG</sequence>
<dbReference type="Pfam" id="PF17408">
    <property type="entry name" value="MCD_N"/>
    <property type="match status" value="1"/>
</dbReference>
<keyword evidence="4" id="KW-1185">Reference proteome</keyword>
<dbReference type="PANTHER" id="PTHR28641:SF1">
    <property type="entry name" value="MALONYL-COA DECARBOXYLASE, MITOCHONDRIAL"/>
    <property type="match status" value="1"/>
</dbReference>
<dbReference type="InterPro" id="IPR042303">
    <property type="entry name" value="Malonyl_CoA_deC_C_sf"/>
</dbReference>
<dbReference type="Gene3D" id="1.20.140.90">
    <property type="entry name" value="Malonyl-CoA decarboxylase, oligemerization domain"/>
    <property type="match status" value="1"/>
</dbReference>
<feature type="domain" description="Malonyl-CoA decarboxylase C-terminal" evidence="1">
    <location>
        <begin position="180"/>
        <end position="423"/>
    </location>
</feature>
<evidence type="ECO:0000259" key="1">
    <source>
        <dbReference type="Pfam" id="PF05292"/>
    </source>
</evidence>
<dbReference type="Gene3D" id="3.40.630.150">
    <property type="entry name" value="Malonyl-CoA decarboxylase, catalytic domain"/>
    <property type="match status" value="1"/>
</dbReference>
<gene>
    <name evidence="3" type="ORF">EDC22_107101</name>
</gene>
<proteinExistence type="predicted"/>
<name>A0A4R3MCP8_9HYPH</name>
<dbReference type="AlphaFoldDB" id="A0A4R3MCP8"/>
<feature type="domain" description="Malonyl-CoA decarboxylase N-terminal" evidence="2">
    <location>
        <begin position="94"/>
        <end position="177"/>
    </location>
</feature>
<organism evidence="3 4">
    <name type="scientific">Tepidamorphus gemmatus</name>
    <dbReference type="NCBI Taxonomy" id="747076"/>
    <lineage>
        <taxon>Bacteria</taxon>
        <taxon>Pseudomonadati</taxon>
        <taxon>Pseudomonadota</taxon>
        <taxon>Alphaproteobacteria</taxon>
        <taxon>Hyphomicrobiales</taxon>
        <taxon>Tepidamorphaceae</taxon>
        <taxon>Tepidamorphus</taxon>
    </lineage>
</organism>
<dbReference type="EMBL" id="SMAK01000007">
    <property type="protein sequence ID" value="TCT09255.1"/>
    <property type="molecule type" value="Genomic_DNA"/>
</dbReference>
<protein>
    <submittedName>
        <fullName evidence="3">Malonyl-CoA decarboxylase</fullName>
    </submittedName>
</protein>
<dbReference type="InterPro" id="IPR038351">
    <property type="entry name" value="MCD_N_sf"/>
</dbReference>
<dbReference type="InterPro" id="IPR035372">
    <property type="entry name" value="MCD_N"/>
</dbReference>
<reference evidence="3 4" key="1">
    <citation type="submission" date="2019-03" db="EMBL/GenBank/DDBJ databases">
        <title>Genomic Encyclopedia of Type Strains, Phase IV (KMG-IV): sequencing the most valuable type-strain genomes for metagenomic binning, comparative biology and taxonomic classification.</title>
        <authorList>
            <person name="Goeker M."/>
        </authorList>
    </citation>
    <scope>NUCLEOTIDE SEQUENCE [LARGE SCALE GENOMIC DNA]</scope>
    <source>
        <strain evidence="3 4">DSM 19345</strain>
    </source>
</reference>
<dbReference type="Proteomes" id="UP000295678">
    <property type="component" value="Unassembled WGS sequence"/>
</dbReference>
<dbReference type="Pfam" id="PF05292">
    <property type="entry name" value="MCD"/>
    <property type="match status" value="1"/>
</dbReference>
<evidence type="ECO:0000259" key="2">
    <source>
        <dbReference type="Pfam" id="PF17408"/>
    </source>
</evidence>
<dbReference type="GO" id="GO:0006633">
    <property type="term" value="P:fatty acid biosynthetic process"/>
    <property type="evidence" value="ECO:0007669"/>
    <property type="project" value="InterPro"/>
</dbReference>